<feature type="domain" description="DUF4283" evidence="1">
    <location>
        <begin position="3"/>
        <end position="83"/>
    </location>
</feature>
<evidence type="ECO:0000259" key="2">
    <source>
        <dbReference type="Pfam" id="PF14392"/>
    </source>
</evidence>
<reference evidence="3" key="1">
    <citation type="submission" date="2022-02" db="EMBL/GenBank/DDBJ databases">
        <authorList>
            <person name="Henning P.M."/>
            <person name="McCubbin A.G."/>
            <person name="Shore J.S."/>
        </authorList>
    </citation>
    <scope>NUCLEOTIDE SEQUENCE</scope>
    <source>
        <strain evidence="3">F60SS</strain>
        <tissue evidence="3">Leaves</tissue>
    </source>
</reference>
<dbReference type="AlphaFoldDB" id="A0A9Q0J931"/>
<dbReference type="PANTHER" id="PTHR31286:SF167">
    <property type="entry name" value="OS09G0268800 PROTEIN"/>
    <property type="match status" value="1"/>
</dbReference>
<accession>A0A9Q0J931</accession>
<gene>
    <name evidence="3" type="ORF">Tsubulata_024091</name>
</gene>
<dbReference type="OrthoDB" id="1166622at2759"/>
<dbReference type="Pfam" id="PF14392">
    <property type="entry name" value="zf-CCHC_4"/>
    <property type="match status" value="1"/>
</dbReference>
<protein>
    <recommendedName>
        <fullName evidence="5">DUF4283 domain-containing protein</fullName>
    </recommendedName>
</protein>
<evidence type="ECO:0008006" key="5">
    <source>
        <dbReference type="Google" id="ProtNLM"/>
    </source>
</evidence>
<organism evidence="3 4">
    <name type="scientific">Turnera subulata</name>
    <dbReference type="NCBI Taxonomy" id="218843"/>
    <lineage>
        <taxon>Eukaryota</taxon>
        <taxon>Viridiplantae</taxon>
        <taxon>Streptophyta</taxon>
        <taxon>Embryophyta</taxon>
        <taxon>Tracheophyta</taxon>
        <taxon>Spermatophyta</taxon>
        <taxon>Magnoliopsida</taxon>
        <taxon>eudicotyledons</taxon>
        <taxon>Gunneridae</taxon>
        <taxon>Pentapetalae</taxon>
        <taxon>rosids</taxon>
        <taxon>fabids</taxon>
        <taxon>Malpighiales</taxon>
        <taxon>Passifloraceae</taxon>
        <taxon>Turnera</taxon>
    </lineage>
</organism>
<dbReference type="InterPro" id="IPR040256">
    <property type="entry name" value="At4g02000-like"/>
</dbReference>
<keyword evidence="4" id="KW-1185">Reference proteome</keyword>
<dbReference type="PANTHER" id="PTHR31286">
    <property type="entry name" value="GLYCINE-RICH CELL WALL STRUCTURAL PROTEIN 1.8-LIKE"/>
    <property type="match status" value="1"/>
</dbReference>
<dbReference type="InterPro" id="IPR025558">
    <property type="entry name" value="DUF4283"/>
</dbReference>
<evidence type="ECO:0000259" key="1">
    <source>
        <dbReference type="Pfam" id="PF14111"/>
    </source>
</evidence>
<evidence type="ECO:0000313" key="3">
    <source>
        <dbReference type="EMBL" id="KAJ4832948.1"/>
    </source>
</evidence>
<proteinExistence type="predicted"/>
<feature type="domain" description="Zinc knuckle CX2CX4HX4C" evidence="2">
    <location>
        <begin position="160"/>
        <end position="190"/>
    </location>
</feature>
<dbReference type="Pfam" id="PF14111">
    <property type="entry name" value="DUF4283"/>
    <property type="match status" value="1"/>
</dbReference>
<evidence type="ECO:0000313" key="4">
    <source>
        <dbReference type="Proteomes" id="UP001141552"/>
    </source>
</evidence>
<name>A0A9Q0J931_9ROSI</name>
<reference evidence="3" key="2">
    <citation type="journal article" date="2023" name="Plants (Basel)">
        <title>Annotation of the Turnera subulata (Passifloraceae) Draft Genome Reveals the S-Locus Evolved after the Divergence of Turneroideae from Passifloroideae in a Stepwise Manner.</title>
        <authorList>
            <person name="Henning P.M."/>
            <person name="Roalson E.H."/>
            <person name="Mir W."/>
            <person name="McCubbin A.G."/>
            <person name="Shore J.S."/>
        </authorList>
    </citation>
    <scope>NUCLEOTIDE SEQUENCE</scope>
    <source>
        <strain evidence="3">F60SS</strain>
    </source>
</reference>
<dbReference type="EMBL" id="JAKUCV010005038">
    <property type="protein sequence ID" value="KAJ4832948.1"/>
    <property type="molecule type" value="Genomic_DNA"/>
</dbReference>
<sequence>MINKTCLVGKVYSLHSFTAGSVKSNLKRVWNLSGDFSVTEKGQNSFTVGFEFEADCDKIMRDVPWLMANCDMNFSRWSARMSINQIPMRLTVFWIQLYELPLECLDEYKIKKICNIFPTWFEIDDRLESIMGWNGFVRVKIEFLPERAFIPGIHFYDSLGEKVWIKIRYERLGEFCVNCRRITHNKRNCSRLGRIIEKEEKESIHSVGPWLRARESIGKSWKGKKTIKVFSLYKPSQPEEPRVPHQKVPTEQ</sequence>
<dbReference type="Proteomes" id="UP001141552">
    <property type="component" value="Unassembled WGS sequence"/>
</dbReference>
<comment type="caution">
    <text evidence="3">The sequence shown here is derived from an EMBL/GenBank/DDBJ whole genome shotgun (WGS) entry which is preliminary data.</text>
</comment>
<dbReference type="InterPro" id="IPR025836">
    <property type="entry name" value="Zn_knuckle_CX2CX4HX4C"/>
</dbReference>